<proteinExistence type="predicted"/>
<gene>
    <name evidence="2" type="ORF">U2I54_03120</name>
</gene>
<evidence type="ECO:0000256" key="1">
    <source>
        <dbReference type="SAM" id="Phobius"/>
    </source>
</evidence>
<organism evidence="2 3">
    <name type="scientific">Bacillus bingmayongensis</name>
    <dbReference type="NCBI Taxonomy" id="1150157"/>
    <lineage>
        <taxon>Bacteria</taxon>
        <taxon>Bacillati</taxon>
        <taxon>Bacillota</taxon>
        <taxon>Bacilli</taxon>
        <taxon>Bacillales</taxon>
        <taxon>Bacillaceae</taxon>
        <taxon>Bacillus</taxon>
    </lineage>
</organism>
<keyword evidence="1" id="KW-0472">Membrane</keyword>
<keyword evidence="3" id="KW-1185">Reference proteome</keyword>
<dbReference type="Proteomes" id="UP001291930">
    <property type="component" value="Unassembled WGS sequence"/>
</dbReference>
<keyword evidence="1" id="KW-1133">Transmembrane helix</keyword>
<comment type="caution">
    <text evidence="2">The sequence shown here is derived from an EMBL/GenBank/DDBJ whole genome shotgun (WGS) entry which is preliminary data.</text>
</comment>
<reference evidence="3" key="1">
    <citation type="submission" date="2023-11" db="EMBL/GenBank/DDBJ databases">
        <title>Genome Sequence of Bacillus pseudomycoides stain BUPM19.</title>
        <authorList>
            <person name="Farhat A."/>
        </authorList>
    </citation>
    <scope>NUCLEOTIDE SEQUENCE [LARGE SCALE GENOMIC DNA]</scope>
    <source>
        <strain evidence="3">BUPM19</strain>
    </source>
</reference>
<name>A0ABU5JRS6_9BACI</name>
<evidence type="ECO:0000313" key="2">
    <source>
        <dbReference type="EMBL" id="MDZ5606126.1"/>
    </source>
</evidence>
<feature type="transmembrane region" description="Helical" evidence="1">
    <location>
        <begin position="12"/>
        <end position="27"/>
    </location>
</feature>
<dbReference type="EMBL" id="JAXOVW010000004">
    <property type="protein sequence ID" value="MDZ5606126.1"/>
    <property type="molecule type" value="Genomic_DNA"/>
</dbReference>
<feature type="transmembrane region" description="Helical" evidence="1">
    <location>
        <begin position="52"/>
        <end position="69"/>
    </location>
</feature>
<sequence length="94" mass="10818">MNTEVETKKEKVVIAILAFLTAVYLMMRNRKQNDLYYGDEEYDSYGNSTRKISSFLLLVVCLFQLGMQLKNRKGISANISDMIHHAIGKQNIEL</sequence>
<dbReference type="RefSeq" id="WP_374216743.1">
    <property type="nucleotide sequence ID" value="NZ_JAXOVW010000004.1"/>
</dbReference>
<accession>A0ABU5JRS6</accession>
<evidence type="ECO:0000313" key="3">
    <source>
        <dbReference type="Proteomes" id="UP001291930"/>
    </source>
</evidence>
<keyword evidence="1" id="KW-0812">Transmembrane</keyword>
<protein>
    <submittedName>
        <fullName evidence="2">Uncharacterized protein</fullName>
    </submittedName>
</protein>